<evidence type="ECO:0000313" key="2">
    <source>
        <dbReference type="EMBL" id="ONK76589.1"/>
    </source>
</evidence>
<dbReference type="OMA" id="ETEYMAV"/>
<dbReference type="InterPro" id="IPR013103">
    <property type="entry name" value="RVT_2"/>
</dbReference>
<dbReference type="SUPFAM" id="SSF56672">
    <property type="entry name" value="DNA/RNA polymerases"/>
    <property type="match status" value="1"/>
</dbReference>
<organism evidence="2 3">
    <name type="scientific">Asparagus officinalis</name>
    <name type="common">Garden asparagus</name>
    <dbReference type="NCBI Taxonomy" id="4686"/>
    <lineage>
        <taxon>Eukaryota</taxon>
        <taxon>Viridiplantae</taxon>
        <taxon>Streptophyta</taxon>
        <taxon>Embryophyta</taxon>
        <taxon>Tracheophyta</taxon>
        <taxon>Spermatophyta</taxon>
        <taxon>Magnoliopsida</taxon>
        <taxon>Liliopsida</taxon>
        <taxon>Asparagales</taxon>
        <taxon>Asparagaceae</taxon>
        <taxon>Asparagoideae</taxon>
        <taxon>Asparagus</taxon>
    </lineage>
</organism>
<dbReference type="CDD" id="cd09272">
    <property type="entry name" value="RNase_HI_RT_Ty1"/>
    <property type="match status" value="1"/>
</dbReference>
<dbReference type="InterPro" id="IPR043502">
    <property type="entry name" value="DNA/RNA_pol_sf"/>
</dbReference>
<protein>
    <recommendedName>
        <fullName evidence="1">Reverse transcriptase Ty1/copia-type domain-containing protein</fullName>
    </recommendedName>
</protein>
<dbReference type="Gramene" id="ONK76589">
    <property type="protein sequence ID" value="ONK76589"/>
    <property type="gene ID" value="A4U43_C03F29880"/>
</dbReference>
<dbReference type="PANTHER" id="PTHR11439">
    <property type="entry name" value="GAG-POL-RELATED RETROTRANSPOSON"/>
    <property type="match status" value="1"/>
</dbReference>
<keyword evidence="3" id="KW-1185">Reference proteome</keyword>
<feature type="domain" description="Reverse transcriptase Ty1/copia-type" evidence="1">
    <location>
        <begin position="56"/>
        <end position="202"/>
    </location>
</feature>
<gene>
    <name evidence="2" type="ORF">A4U43_C03F29880</name>
</gene>
<accession>A0A5P1FI72</accession>
<dbReference type="AlphaFoldDB" id="A0A5P1FI72"/>
<name>A0A5P1FI72_ASPOF</name>
<dbReference type="PANTHER" id="PTHR11439:SF483">
    <property type="entry name" value="PEPTIDE SYNTHASE GLIP-LIKE, PUTATIVE (AFU_ORTHOLOGUE AFUA_3G12920)-RELATED"/>
    <property type="match status" value="1"/>
</dbReference>
<evidence type="ECO:0000313" key="3">
    <source>
        <dbReference type="Proteomes" id="UP000243459"/>
    </source>
</evidence>
<reference evidence="3" key="1">
    <citation type="journal article" date="2017" name="Nat. Commun.">
        <title>The asparagus genome sheds light on the origin and evolution of a young Y chromosome.</title>
        <authorList>
            <person name="Harkess A."/>
            <person name="Zhou J."/>
            <person name="Xu C."/>
            <person name="Bowers J.E."/>
            <person name="Van der Hulst R."/>
            <person name="Ayyampalayam S."/>
            <person name="Mercati F."/>
            <person name="Riccardi P."/>
            <person name="McKain M.R."/>
            <person name="Kakrana A."/>
            <person name="Tang H."/>
            <person name="Ray J."/>
            <person name="Groenendijk J."/>
            <person name="Arikit S."/>
            <person name="Mathioni S.M."/>
            <person name="Nakano M."/>
            <person name="Shan H."/>
            <person name="Telgmann-Rauber A."/>
            <person name="Kanno A."/>
            <person name="Yue Z."/>
            <person name="Chen H."/>
            <person name="Li W."/>
            <person name="Chen Y."/>
            <person name="Xu X."/>
            <person name="Zhang Y."/>
            <person name="Luo S."/>
            <person name="Chen H."/>
            <person name="Gao J."/>
            <person name="Mao Z."/>
            <person name="Pires J.C."/>
            <person name="Luo M."/>
            <person name="Kudrna D."/>
            <person name="Wing R.A."/>
            <person name="Meyers B.C."/>
            <person name="Yi K."/>
            <person name="Kong H."/>
            <person name="Lavrijsen P."/>
            <person name="Sunseri F."/>
            <person name="Falavigna A."/>
            <person name="Ye Y."/>
            <person name="Leebens-Mack J.H."/>
            <person name="Chen G."/>
        </authorList>
    </citation>
    <scope>NUCLEOTIDE SEQUENCE [LARGE SCALE GENOMIC DNA]</scope>
    <source>
        <strain evidence="3">cv. DH0086</strain>
    </source>
</reference>
<evidence type="ECO:0000259" key="1">
    <source>
        <dbReference type="Pfam" id="PF07727"/>
    </source>
</evidence>
<dbReference type="Proteomes" id="UP000243459">
    <property type="component" value="Chromosome 3"/>
</dbReference>
<proteinExistence type="predicted"/>
<dbReference type="Pfam" id="PF07727">
    <property type="entry name" value="RVT_2"/>
    <property type="match status" value="1"/>
</dbReference>
<dbReference type="EMBL" id="CM007383">
    <property type="protein sequence ID" value="ONK76589.1"/>
    <property type="molecule type" value="Genomic_DNA"/>
</dbReference>
<sequence length="305" mass="35054">MVAYALSVKVVDDMVPSTYRETESNPDSIRWSEAMEEEMRSLQKNDFWTLAHLPKDEEIYMIQPLGFKAAGKEDLVCKLKKSLYGLKQSPRQWYKRFDGFMIGYGYTRSPYDQCVYMHKLHDSEYVYLLLYVDDMLIAFRNYLAIRKLKEGLSSEFKINDLRGAKKILGMEIERDMVKGSLELTQKSYLQKMLKKFSFDGNAKAVSTQLAPHFKFLALMSHVLVEDKDYMSKVPYASAVDYAGDLDKRRSTSGYAFTLAGAPVCWRCTFQSAVDISTTETEYMAVTEAVKEALWLCGLLEDLEIA</sequence>